<evidence type="ECO:0000259" key="3">
    <source>
        <dbReference type="Pfam" id="PF14389"/>
    </source>
</evidence>
<dbReference type="Proteomes" id="UP000006727">
    <property type="component" value="Chromosome 1"/>
</dbReference>
<keyword evidence="6" id="KW-1185">Reference proteome</keyword>
<dbReference type="EMBL" id="ABEU02000001">
    <property type="protein sequence ID" value="PNR62877.1"/>
    <property type="molecule type" value="Genomic_DNA"/>
</dbReference>
<reference evidence="5" key="3">
    <citation type="submission" date="2020-12" db="UniProtKB">
        <authorList>
            <consortium name="EnsemblPlants"/>
        </authorList>
    </citation>
    <scope>IDENTIFICATION</scope>
</reference>
<dbReference type="PaxDb" id="3218-PP1S21_335V6.1"/>
<feature type="region of interest" description="Disordered" evidence="1">
    <location>
        <begin position="391"/>
        <end position="419"/>
    </location>
</feature>
<organism evidence="4">
    <name type="scientific">Physcomitrium patens</name>
    <name type="common">Spreading-leaved earth moss</name>
    <name type="synonym">Physcomitrella patens</name>
    <dbReference type="NCBI Taxonomy" id="3218"/>
    <lineage>
        <taxon>Eukaryota</taxon>
        <taxon>Viridiplantae</taxon>
        <taxon>Streptophyta</taxon>
        <taxon>Embryophyta</taxon>
        <taxon>Bryophyta</taxon>
        <taxon>Bryophytina</taxon>
        <taxon>Bryopsida</taxon>
        <taxon>Funariidae</taxon>
        <taxon>Funariales</taxon>
        <taxon>Funariaceae</taxon>
        <taxon>Physcomitrium</taxon>
    </lineage>
</organism>
<dbReference type="InterPro" id="IPR025757">
    <property type="entry name" value="MIP1_Leuzipper"/>
</dbReference>
<dbReference type="InterPro" id="IPR006869">
    <property type="entry name" value="DUF547"/>
</dbReference>
<accession>A0A2K1LA24</accession>
<sequence>MVVRRLAGDTGDPWQEPGRRPCTASELDMPRRSCDIPSLHLNVDEPRLRKPLVTLKPISGLSVKDQTQKSQKVTGSSLELRLTQKYMHQALPSEGIDNVASRKPVNGKKLIKLARRVELENEVVELHHQLEQEVELHNTLKNALSDSSSAQLPDSVLHDLPNNVQRLLTDIAMLEATVLDLESQASALQWDLGRERTERKGIEYTLNAPLNASLKPRYEDSSAASLPSRSAPAPSAKSPVRSAKSPLRVAKSPTLATLKELLHEPTPEREQSLAPPSKSPRKSLRSLWSALEDRPPTSFLPNSKNVPTLQRSLQQSAVETTTTTTYFPSTAAVAPRTSHISPPLSPSTPADQPRNITPITPAREQDGVPRKSMNPARLLVSTKRLAFLNSSNTSDAESLNNRSANPTPEFEQPTDSSPHDYSPILDEDFTDHVKMPKLRRSRGMKRQDQSLLSPLDDARWASNFSESEVVLASPRKSIKDSPRPTAAAEVDGLFSELLSDPNRLSEEMVRCMVDIYCHLAEPSGESNFFPECPLSPCSHTGRLSTSSSYSSQSDSSLPSGAYSPEMDPVQYGDVMGSVSTLDPYKAMGKLPWANIGPYTDAFEVPWLSVGKDQLEYVAHSLGKFRLLVERLTNVDPSTMKHEQKLAFWINLYNALLMHAFLAYGIPRSDLKFFTLMQKAAYCVGGHWFNAAAIECNLLKAKIMLHRPQFALIVALHNKKLTEEQRQFGIDRAEPKVNFALSCGGHSSPMVRIYTPEHIHDELDCAFQDYVRATVGITAKGGVLLPKLVYNYAREFVQDDMVLEWACRFLPIAQVTVIYECIQQRSRRLLLNPATFSVVPYSFAFRYLFQKAISGAASNAGDFDFAPKDNSRHRFCT</sequence>
<protein>
    <recommendedName>
        <fullName evidence="7">DUF547 domain-containing protein</fullName>
    </recommendedName>
</protein>
<dbReference type="KEGG" id="ppp:112292223"/>
<dbReference type="PANTHER" id="PTHR23054:SF53">
    <property type="entry name" value="OS06G0704100 PROTEIN"/>
    <property type="match status" value="1"/>
</dbReference>
<feature type="compositionally biased region" description="Basic and acidic residues" evidence="1">
    <location>
        <begin position="260"/>
        <end position="271"/>
    </location>
</feature>
<dbReference type="Gramene" id="Pp3c1_28560V3.1">
    <property type="protein sequence ID" value="Pp3c1_28560V3.1"/>
    <property type="gene ID" value="Pp3c1_28560"/>
</dbReference>
<dbReference type="EnsemblPlants" id="Pp3c1_28560V3.2">
    <property type="protein sequence ID" value="Pp3c1_28560V3.2"/>
    <property type="gene ID" value="Pp3c1_28560"/>
</dbReference>
<evidence type="ECO:0000313" key="5">
    <source>
        <dbReference type="EnsemblPlants" id="Pp3c1_28560V3.1"/>
    </source>
</evidence>
<proteinExistence type="predicted"/>
<evidence type="ECO:0000313" key="4">
    <source>
        <dbReference type="EMBL" id="PNR62877.1"/>
    </source>
</evidence>
<dbReference type="RefSeq" id="XP_024396271.1">
    <property type="nucleotide sequence ID" value="XM_024540503.2"/>
</dbReference>
<dbReference type="PANTHER" id="PTHR23054">
    <property type="entry name" value="TERNARY COMPLEX FACTOR MIP1, LEUCINE-ZIPPER-RELATED"/>
    <property type="match status" value="1"/>
</dbReference>
<dbReference type="FunCoup" id="A0A2K1LA24">
    <property type="interactions" value="467"/>
</dbReference>
<feature type="domain" description="DUF547" evidence="2">
    <location>
        <begin position="637"/>
        <end position="770"/>
    </location>
</feature>
<feature type="region of interest" description="Disordered" evidence="1">
    <location>
        <begin position="543"/>
        <end position="562"/>
    </location>
</feature>
<feature type="region of interest" description="Disordered" evidence="1">
    <location>
        <begin position="1"/>
        <end position="28"/>
    </location>
</feature>
<evidence type="ECO:0000313" key="6">
    <source>
        <dbReference type="Proteomes" id="UP000006727"/>
    </source>
</evidence>
<feature type="domain" description="Ternary complex factor MIP1 leucine-zipper" evidence="3">
    <location>
        <begin position="115"/>
        <end position="193"/>
    </location>
</feature>
<dbReference type="AlphaFoldDB" id="A0A2K1LA24"/>
<dbReference type="Gramene" id="Pp3c1_28560V3.2">
    <property type="protein sequence ID" value="Pp3c1_28560V3.2"/>
    <property type="gene ID" value="Pp3c1_28560"/>
</dbReference>
<evidence type="ECO:0000256" key="1">
    <source>
        <dbReference type="SAM" id="MobiDB-lite"/>
    </source>
</evidence>
<dbReference type="OrthoDB" id="418495at2759"/>
<dbReference type="GeneID" id="112292223"/>
<name>A0A2K1LA24_PHYPA</name>
<evidence type="ECO:0000259" key="2">
    <source>
        <dbReference type="Pfam" id="PF04784"/>
    </source>
</evidence>
<evidence type="ECO:0008006" key="7">
    <source>
        <dbReference type="Google" id="ProtNLM"/>
    </source>
</evidence>
<feature type="compositionally biased region" description="Polar residues" evidence="1">
    <location>
        <begin position="391"/>
        <end position="406"/>
    </location>
</feature>
<dbReference type="Pfam" id="PF04784">
    <property type="entry name" value="DUF547"/>
    <property type="match status" value="1"/>
</dbReference>
<dbReference type="EnsemblPlants" id="Pp3c1_28560V3.1">
    <property type="protein sequence ID" value="Pp3c1_28560V3.1"/>
    <property type="gene ID" value="Pp3c1_28560"/>
</dbReference>
<feature type="compositionally biased region" description="Low complexity" evidence="1">
    <location>
        <begin position="221"/>
        <end position="246"/>
    </location>
</feature>
<feature type="compositionally biased region" description="Low complexity" evidence="1">
    <location>
        <begin position="544"/>
        <end position="559"/>
    </location>
</feature>
<feature type="region of interest" description="Disordered" evidence="1">
    <location>
        <begin position="219"/>
        <end position="285"/>
    </location>
</feature>
<feature type="compositionally biased region" description="Polar residues" evidence="1">
    <location>
        <begin position="347"/>
        <end position="358"/>
    </location>
</feature>
<dbReference type="Pfam" id="PF14389">
    <property type="entry name" value="Lzipper-MIP1"/>
    <property type="match status" value="1"/>
</dbReference>
<gene>
    <name evidence="5" type="primary">LOC112292223</name>
    <name evidence="4" type="ORF">PHYPA_001301</name>
</gene>
<reference evidence="4 6" key="1">
    <citation type="journal article" date="2008" name="Science">
        <title>The Physcomitrella genome reveals evolutionary insights into the conquest of land by plants.</title>
        <authorList>
            <person name="Rensing S."/>
            <person name="Lang D."/>
            <person name="Zimmer A."/>
            <person name="Terry A."/>
            <person name="Salamov A."/>
            <person name="Shapiro H."/>
            <person name="Nishiyama T."/>
            <person name="Perroud P.-F."/>
            <person name="Lindquist E."/>
            <person name="Kamisugi Y."/>
            <person name="Tanahashi T."/>
            <person name="Sakakibara K."/>
            <person name="Fujita T."/>
            <person name="Oishi K."/>
            <person name="Shin-I T."/>
            <person name="Kuroki Y."/>
            <person name="Toyoda A."/>
            <person name="Suzuki Y."/>
            <person name="Hashimoto A."/>
            <person name="Yamaguchi K."/>
            <person name="Sugano A."/>
            <person name="Kohara Y."/>
            <person name="Fujiyama A."/>
            <person name="Anterola A."/>
            <person name="Aoki S."/>
            <person name="Ashton N."/>
            <person name="Barbazuk W.B."/>
            <person name="Barker E."/>
            <person name="Bennetzen J."/>
            <person name="Bezanilla M."/>
            <person name="Blankenship R."/>
            <person name="Cho S.H."/>
            <person name="Dutcher S."/>
            <person name="Estelle M."/>
            <person name="Fawcett J.A."/>
            <person name="Gundlach H."/>
            <person name="Hanada K."/>
            <person name="Heyl A."/>
            <person name="Hicks K.A."/>
            <person name="Hugh J."/>
            <person name="Lohr M."/>
            <person name="Mayer K."/>
            <person name="Melkozernov A."/>
            <person name="Murata T."/>
            <person name="Nelson D."/>
            <person name="Pils B."/>
            <person name="Prigge M."/>
            <person name="Reiss B."/>
            <person name="Renner T."/>
            <person name="Rombauts S."/>
            <person name="Rushton P."/>
            <person name="Sanderfoot A."/>
            <person name="Schween G."/>
            <person name="Shiu S.-H."/>
            <person name="Stueber K."/>
            <person name="Theodoulou F.L."/>
            <person name="Tu H."/>
            <person name="Van de Peer Y."/>
            <person name="Verrier P.J."/>
            <person name="Waters E."/>
            <person name="Wood A."/>
            <person name="Yang L."/>
            <person name="Cove D."/>
            <person name="Cuming A."/>
            <person name="Hasebe M."/>
            <person name="Lucas S."/>
            <person name="Mishler D.B."/>
            <person name="Reski R."/>
            <person name="Grigoriev I."/>
            <person name="Quatrano R.S."/>
            <person name="Boore J.L."/>
        </authorList>
    </citation>
    <scope>NUCLEOTIDE SEQUENCE [LARGE SCALE GENOMIC DNA]</scope>
    <source>
        <strain evidence="5 6">cv. Gransden 2004</strain>
    </source>
</reference>
<feature type="region of interest" description="Disordered" evidence="1">
    <location>
        <begin position="320"/>
        <end position="375"/>
    </location>
</feature>
<reference evidence="4 6" key="2">
    <citation type="journal article" date="2018" name="Plant J.">
        <title>The Physcomitrella patens chromosome-scale assembly reveals moss genome structure and evolution.</title>
        <authorList>
            <person name="Lang D."/>
            <person name="Ullrich K.K."/>
            <person name="Murat F."/>
            <person name="Fuchs J."/>
            <person name="Jenkins J."/>
            <person name="Haas F.B."/>
            <person name="Piednoel M."/>
            <person name="Gundlach H."/>
            <person name="Van Bel M."/>
            <person name="Meyberg R."/>
            <person name="Vives C."/>
            <person name="Morata J."/>
            <person name="Symeonidi A."/>
            <person name="Hiss M."/>
            <person name="Muchero W."/>
            <person name="Kamisugi Y."/>
            <person name="Saleh O."/>
            <person name="Blanc G."/>
            <person name="Decker E.L."/>
            <person name="van Gessel N."/>
            <person name="Grimwood J."/>
            <person name="Hayes R.D."/>
            <person name="Graham S.W."/>
            <person name="Gunter L.E."/>
            <person name="McDaniel S.F."/>
            <person name="Hoernstein S.N.W."/>
            <person name="Larsson A."/>
            <person name="Li F.W."/>
            <person name="Perroud P.F."/>
            <person name="Phillips J."/>
            <person name="Ranjan P."/>
            <person name="Rokshar D.S."/>
            <person name="Rothfels C.J."/>
            <person name="Schneider L."/>
            <person name="Shu S."/>
            <person name="Stevenson D.W."/>
            <person name="Thummler F."/>
            <person name="Tillich M."/>
            <person name="Villarreal Aguilar J.C."/>
            <person name="Widiez T."/>
            <person name="Wong G.K."/>
            <person name="Wymore A."/>
            <person name="Zhang Y."/>
            <person name="Zimmer A.D."/>
            <person name="Quatrano R.S."/>
            <person name="Mayer K.F.X."/>
            <person name="Goodstein D."/>
            <person name="Casacuberta J.M."/>
            <person name="Vandepoele K."/>
            <person name="Reski R."/>
            <person name="Cuming A.C."/>
            <person name="Tuskan G.A."/>
            <person name="Maumus F."/>
            <person name="Salse J."/>
            <person name="Schmutz J."/>
            <person name="Rensing S.A."/>
        </authorList>
    </citation>
    <scope>NUCLEOTIDE SEQUENCE [LARGE SCALE GENOMIC DNA]</scope>
    <source>
        <strain evidence="5 6">cv. Gransden 2004</strain>
    </source>
</reference>